<proteinExistence type="inferred from homology"/>
<dbReference type="Gene3D" id="2.70.50.70">
    <property type="match status" value="1"/>
</dbReference>
<feature type="region of interest" description="Disordered" evidence="7">
    <location>
        <begin position="237"/>
        <end position="280"/>
    </location>
</feature>
<name>A0AAD7U7J0_9STRA</name>
<comment type="similarity">
    <text evidence="6">Belongs to the polysaccharide monooxygenase AA13 family.</text>
</comment>
<dbReference type="PROSITE" id="PS50836">
    <property type="entry name" value="DOMON"/>
    <property type="match status" value="1"/>
</dbReference>
<dbReference type="GO" id="GO:0046872">
    <property type="term" value="F:metal ion binding"/>
    <property type="evidence" value="ECO:0007669"/>
    <property type="project" value="UniProtKB-KW"/>
</dbReference>
<sequence length="595" mass="65118">MWQEGYRHYCPTCLFVDDIYPDVDVSGRPWYGKHPAADPDSTPWEDHVTNDAHVTPYGICGTKDTDKNYNFGFNYPSTANLTAGETYNMRWCATADHGGLFSYRLCRDQDLVAKLLGDVPPTTEEMLALEKCYEAGELRCDDVEENNCERGPRCKEGWGCDDPGRFHHCQGGYGRDFGCANSNEECTRGQVSEVKVKIPDDFPSGKTVMQWVWWCSSTPQVWAACMDVEIEGITTEAPTVTLPPTSAKPVPMPTVPSPSSQPTIPSPTEAPTPKPTLDPDSITFLPTSAPIVAPTSTPSIAPTLCDEMYLSDDPNFEYVVRPDESYAFYWTLETEGGDADFYPAIRAKVVKSGDGWAALGVSLDDQMPDTNAIIATGGNVPMNYNIAPYDWSGPTLADAQTLVDVSTTLDDDGDLVFYFTRSLAPADEIAIFDNWGGYFLFAYGDGDLSYHFQSRGAFQIDLTPSCDDTSVLGPGQFACDDPYGTVVDACLPETLNVNCDVQSDSIGIDADGDGDCESRITINNLCSARGRSFDKEAMACVCQNGHYGTCCETEGRQLCKNNAKFLDLGSNVCECDCANGWGGTFCDERDRRLRG</sequence>
<keyword evidence="4" id="KW-1015">Disulfide bond</keyword>
<evidence type="ECO:0000256" key="2">
    <source>
        <dbReference type="ARBA" id="ARBA00022723"/>
    </source>
</evidence>
<keyword evidence="5" id="KW-0325">Glycoprotein</keyword>
<evidence type="ECO:0000256" key="7">
    <source>
        <dbReference type="SAM" id="MobiDB-lite"/>
    </source>
</evidence>
<evidence type="ECO:0000256" key="1">
    <source>
        <dbReference type="ARBA" id="ARBA00001973"/>
    </source>
</evidence>
<dbReference type="InterPro" id="IPR005018">
    <property type="entry name" value="DOMON_domain"/>
</dbReference>
<dbReference type="EMBL" id="JAQMWT010000548">
    <property type="protein sequence ID" value="KAJ8599717.1"/>
    <property type="molecule type" value="Genomic_DNA"/>
</dbReference>
<reference evidence="9" key="1">
    <citation type="submission" date="2023-01" db="EMBL/GenBank/DDBJ databases">
        <title>Metagenome sequencing of chrysophaentin producing Chrysophaeum taylorii.</title>
        <authorList>
            <person name="Davison J."/>
            <person name="Bewley C."/>
        </authorList>
    </citation>
    <scope>NUCLEOTIDE SEQUENCE</scope>
    <source>
        <strain evidence="9">NIES-1699</strain>
    </source>
</reference>
<dbReference type="Pfam" id="PF03067">
    <property type="entry name" value="LPMO_10"/>
    <property type="match status" value="1"/>
</dbReference>
<protein>
    <recommendedName>
        <fullName evidence="8">DOMON domain-containing protein</fullName>
    </recommendedName>
</protein>
<feature type="compositionally biased region" description="Pro residues" evidence="7">
    <location>
        <begin position="264"/>
        <end position="276"/>
    </location>
</feature>
<evidence type="ECO:0000256" key="6">
    <source>
        <dbReference type="ARBA" id="ARBA00034311"/>
    </source>
</evidence>
<keyword evidence="2" id="KW-0479">Metal-binding</keyword>
<dbReference type="InterPro" id="IPR052282">
    <property type="entry name" value="Starch-active_LPMO"/>
</dbReference>
<evidence type="ECO:0000256" key="5">
    <source>
        <dbReference type="ARBA" id="ARBA00023180"/>
    </source>
</evidence>
<evidence type="ECO:0000313" key="9">
    <source>
        <dbReference type="EMBL" id="KAJ8599717.1"/>
    </source>
</evidence>
<evidence type="ECO:0000259" key="8">
    <source>
        <dbReference type="PROSITE" id="PS50836"/>
    </source>
</evidence>
<organism evidence="9 10">
    <name type="scientific">Chrysophaeum taylorii</name>
    <dbReference type="NCBI Taxonomy" id="2483200"/>
    <lineage>
        <taxon>Eukaryota</taxon>
        <taxon>Sar</taxon>
        <taxon>Stramenopiles</taxon>
        <taxon>Ochrophyta</taxon>
        <taxon>Pelagophyceae</taxon>
        <taxon>Pelagomonadales</taxon>
        <taxon>Pelagomonadaceae</taxon>
        <taxon>Chrysophaeum</taxon>
    </lineage>
</organism>
<evidence type="ECO:0000256" key="4">
    <source>
        <dbReference type="ARBA" id="ARBA00023157"/>
    </source>
</evidence>
<dbReference type="PANTHER" id="PTHR36575:SF2">
    <property type="entry name" value="CHITIN-BINDING TYPE-4 DOMAIN-CONTAINING PROTEIN-RELATED"/>
    <property type="match status" value="1"/>
</dbReference>
<comment type="cofactor">
    <cofactor evidence="1">
        <name>Cu(2+)</name>
        <dbReference type="ChEBI" id="CHEBI:29036"/>
    </cofactor>
</comment>
<dbReference type="InterPro" id="IPR004302">
    <property type="entry name" value="Cellulose/chitin-bd_N"/>
</dbReference>
<dbReference type="AlphaFoldDB" id="A0AAD7U7J0"/>
<evidence type="ECO:0000313" key="10">
    <source>
        <dbReference type="Proteomes" id="UP001230188"/>
    </source>
</evidence>
<gene>
    <name evidence="9" type="ORF">CTAYLR_004749</name>
</gene>
<keyword evidence="3" id="KW-0186">Copper</keyword>
<feature type="domain" description="DOMON" evidence="8">
    <location>
        <begin position="324"/>
        <end position="444"/>
    </location>
</feature>
<keyword evidence="10" id="KW-1185">Reference proteome</keyword>
<accession>A0AAD7U7J0</accession>
<dbReference type="Proteomes" id="UP001230188">
    <property type="component" value="Unassembled WGS sequence"/>
</dbReference>
<comment type="caution">
    <text evidence="9">The sequence shown here is derived from an EMBL/GenBank/DDBJ whole genome shotgun (WGS) entry which is preliminary data.</text>
</comment>
<evidence type="ECO:0000256" key="3">
    <source>
        <dbReference type="ARBA" id="ARBA00023008"/>
    </source>
</evidence>
<dbReference type="PANTHER" id="PTHR36575">
    <property type="entry name" value="BINDING PROTEIN, PUTATIVE (AFU_ORTHOLOGUE AFUA_1G14430)-RELATED"/>
    <property type="match status" value="1"/>
</dbReference>